<dbReference type="GO" id="GO:0005737">
    <property type="term" value="C:cytoplasm"/>
    <property type="evidence" value="ECO:0007669"/>
    <property type="project" value="UniProtKB-SubCell"/>
</dbReference>
<dbReference type="PANTHER" id="PTHR20861:SF3">
    <property type="entry name" value="SHIKIMATE KINASE"/>
    <property type="match status" value="1"/>
</dbReference>
<keyword evidence="17" id="KW-1185">Reference proteome</keyword>
<dbReference type="EC" id="2.7.1.71" evidence="4 14"/>
<proteinExistence type="inferred from homology"/>
<evidence type="ECO:0000256" key="5">
    <source>
        <dbReference type="ARBA" id="ARBA00013853"/>
    </source>
</evidence>
<dbReference type="GO" id="GO:0004765">
    <property type="term" value="F:shikimate kinase activity"/>
    <property type="evidence" value="ECO:0007669"/>
    <property type="project" value="UniProtKB-UniRule"/>
</dbReference>
<keyword evidence="6 14" id="KW-0963">Cytoplasm</keyword>
<feature type="domain" description="GHMP kinase N-terminal" evidence="15">
    <location>
        <begin position="73"/>
        <end position="159"/>
    </location>
</feature>
<keyword evidence="7 14" id="KW-0028">Amino-acid biosynthesis</keyword>
<dbReference type="GO" id="GO:0005524">
    <property type="term" value="F:ATP binding"/>
    <property type="evidence" value="ECO:0007669"/>
    <property type="project" value="UniProtKB-UniRule"/>
</dbReference>
<dbReference type="KEGG" id="mehf:MmiHf6_03740"/>
<comment type="pathway">
    <text evidence="2 14">Metabolic intermediate biosynthesis; chorismate biosynthesis; chorismate from D-erythrose 4-phosphate and phosphoenolpyruvate: step 5/7.</text>
</comment>
<dbReference type="Gene3D" id="3.30.230.10">
    <property type="match status" value="1"/>
</dbReference>
<evidence type="ECO:0000256" key="13">
    <source>
        <dbReference type="ARBA" id="ARBA00048567"/>
    </source>
</evidence>
<dbReference type="InterPro" id="IPR020568">
    <property type="entry name" value="Ribosomal_Su5_D2-typ_SF"/>
</dbReference>
<dbReference type="Proteomes" id="UP001302978">
    <property type="component" value="Chromosome"/>
</dbReference>
<dbReference type="SUPFAM" id="SSF54211">
    <property type="entry name" value="Ribosomal protein S5 domain 2-like"/>
    <property type="match status" value="1"/>
</dbReference>
<keyword evidence="12 14" id="KW-0057">Aromatic amino acid biosynthesis</keyword>
<dbReference type="GO" id="GO:0009073">
    <property type="term" value="P:aromatic amino acid family biosynthetic process"/>
    <property type="evidence" value="ECO:0007669"/>
    <property type="project" value="UniProtKB-KW"/>
</dbReference>
<evidence type="ECO:0000313" key="16">
    <source>
        <dbReference type="EMBL" id="WNY23075.1"/>
    </source>
</evidence>
<evidence type="ECO:0000256" key="6">
    <source>
        <dbReference type="ARBA" id="ARBA00022490"/>
    </source>
</evidence>
<dbReference type="NCBIfam" id="TIGR01920">
    <property type="entry name" value="Shik_kin_archae"/>
    <property type="match status" value="1"/>
</dbReference>
<keyword evidence="11 14" id="KW-0067">ATP-binding</keyword>
<gene>
    <name evidence="16" type="primary">thrB</name>
    <name evidence="14" type="synonym">aroK</name>
    <name evidence="16" type="ORF">MmiHf6_03740</name>
</gene>
<evidence type="ECO:0000256" key="3">
    <source>
        <dbReference type="ARBA" id="ARBA00010202"/>
    </source>
</evidence>
<protein>
    <recommendedName>
        <fullName evidence="5 14">Shikimate kinase</fullName>
        <shortName evidence="14">SK</shortName>
        <ecNumber evidence="4 14">2.7.1.71</ecNumber>
    </recommendedName>
</protein>
<evidence type="ECO:0000256" key="9">
    <source>
        <dbReference type="ARBA" id="ARBA00022741"/>
    </source>
</evidence>
<feature type="binding site" evidence="14">
    <location>
        <begin position="98"/>
        <end position="108"/>
    </location>
    <ligand>
        <name>ATP</name>
        <dbReference type="ChEBI" id="CHEBI:30616"/>
    </ligand>
</feature>
<evidence type="ECO:0000256" key="11">
    <source>
        <dbReference type="ARBA" id="ARBA00022840"/>
    </source>
</evidence>
<comment type="catalytic activity">
    <reaction evidence="13 14">
        <text>shikimate + ATP = 3-phosphoshikimate + ADP + H(+)</text>
        <dbReference type="Rhea" id="RHEA:13121"/>
        <dbReference type="ChEBI" id="CHEBI:15378"/>
        <dbReference type="ChEBI" id="CHEBI:30616"/>
        <dbReference type="ChEBI" id="CHEBI:36208"/>
        <dbReference type="ChEBI" id="CHEBI:145989"/>
        <dbReference type="ChEBI" id="CHEBI:456216"/>
        <dbReference type="EC" id="2.7.1.71"/>
    </reaction>
</comment>
<evidence type="ECO:0000256" key="10">
    <source>
        <dbReference type="ARBA" id="ARBA00022777"/>
    </source>
</evidence>
<dbReference type="PANTHER" id="PTHR20861">
    <property type="entry name" value="HOMOSERINE/4-DIPHOSPHOCYTIDYL-2-C-METHYL-D-ERYTHRITOL KINASE"/>
    <property type="match status" value="1"/>
</dbReference>
<organism evidence="16 17">
    <name type="scientific">Methanimicrococcus hongohii</name>
    <dbReference type="NCBI Taxonomy" id="3028295"/>
    <lineage>
        <taxon>Archaea</taxon>
        <taxon>Methanobacteriati</taxon>
        <taxon>Methanobacteriota</taxon>
        <taxon>Stenosarchaea group</taxon>
        <taxon>Methanomicrobia</taxon>
        <taxon>Methanosarcinales</taxon>
        <taxon>Methanosarcinaceae</taxon>
        <taxon>Methanimicrococcus</taxon>
    </lineage>
</organism>
<dbReference type="GeneID" id="85194844"/>
<evidence type="ECO:0000256" key="2">
    <source>
        <dbReference type="ARBA" id="ARBA00004842"/>
    </source>
</evidence>
<evidence type="ECO:0000256" key="14">
    <source>
        <dbReference type="HAMAP-Rule" id="MF_00370"/>
    </source>
</evidence>
<keyword evidence="9 14" id="KW-0547">Nucleotide-binding</keyword>
<reference evidence="16 17" key="1">
    <citation type="submission" date="2023-07" db="EMBL/GenBank/DDBJ databases">
        <title>Closed genoem sequence of Methanomicrococcus sp. Hf6.</title>
        <authorList>
            <person name="Poehlein A."/>
            <person name="Protasov E."/>
            <person name="Platt K."/>
            <person name="Reeh H."/>
            <person name="Daniel R."/>
            <person name="Brune A."/>
        </authorList>
    </citation>
    <scope>NUCLEOTIDE SEQUENCE [LARGE SCALE GENOMIC DNA]</scope>
    <source>
        <strain evidence="16 17">Hf6</strain>
    </source>
</reference>
<dbReference type="Pfam" id="PF00288">
    <property type="entry name" value="GHMP_kinases_N"/>
    <property type="match status" value="1"/>
</dbReference>
<evidence type="ECO:0000256" key="4">
    <source>
        <dbReference type="ARBA" id="ARBA00012154"/>
    </source>
</evidence>
<dbReference type="RefSeq" id="WP_316558070.1">
    <property type="nucleotide sequence ID" value="NZ_CP131059.1"/>
</dbReference>
<sequence>MTLKKGYGCAFGGGTIINAVAAWKGCAYATQLKTYAEVCLNMNRDTVPGSVSGSVHGSIHENPSADSKLIELCVRSVLDQFDYSETTEATVLTKSEIPIAGGLKSSSAAANATIIAALDAIGEELEPEKIVKLGVGAAKEAGVTITGAYDDACASFYGGVAATDNKATELLRRDEFHYDVLILNPGTKAFSSDTNISRSILMKDLVETAFEIALSGDYKKAMKLNGLIYCAALGFDPEPAISCMEIGKDFDITAGLSGTGPSFTALLPASESLSDARRKELQKVVSEIKQNWAAQFPNGKIYETKTSNVGALEESRRFSEYMKNENMDLKDFVIEKQSLV</sequence>
<comment type="subcellular location">
    <subcellularLocation>
        <location evidence="1 14">Cytoplasm</location>
    </subcellularLocation>
</comment>
<evidence type="ECO:0000256" key="12">
    <source>
        <dbReference type="ARBA" id="ARBA00023141"/>
    </source>
</evidence>
<evidence type="ECO:0000259" key="15">
    <source>
        <dbReference type="Pfam" id="PF00288"/>
    </source>
</evidence>
<dbReference type="InterPro" id="IPR014721">
    <property type="entry name" value="Ribsml_uS5_D2-typ_fold_subgr"/>
</dbReference>
<evidence type="ECO:0000313" key="17">
    <source>
        <dbReference type="Proteomes" id="UP001302978"/>
    </source>
</evidence>
<name>A0AA96ZS60_9EURY</name>
<evidence type="ECO:0000256" key="7">
    <source>
        <dbReference type="ARBA" id="ARBA00022605"/>
    </source>
</evidence>
<dbReference type="AlphaFoldDB" id="A0AA96ZS60"/>
<accession>A0AA96ZS60</accession>
<dbReference type="EMBL" id="CP131059">
    <property type="protein sequence ID" value="WNY23075.1"/>
    <property type="molecule type" value="Genomic_DNA"/>
</dbReference>
<dbReference type="HAMAP" id="MF_00370">
    <property type="entry name" value="Shik_kinase_arch"/>
    <property type="match status" value="1"/>
</dbReference>
<evidence type="ECO:0000256" key="8">
    <source>
        <dbReference type="ARBA" id="ARBA00022679"/>
    </source>
</evidence>
<dbReference type="GO" id="GO:0009423">
    <property type="term" value="P:chorismate biosynthetic process"/>
    <property type="evidence" value="ECO:0007669"/>
    <property type="project" value="UniProtKB-UniRule"/>
</dbReference>
<dbReference type="InterPro" id="IPR006204">
    <property type="entry name" value="GHMP_kinase_N_dom"/>
</dbReference>
<dbReference type="InterPro" id="IPR010189">
    <property type="entry name" value="SK_arc"/>
</dbReference>
<evidence type="ECO:0000256" key="1">
    <source>
        <dbReference type="ARBA" id="ARBA00004496"/>
    </source>
</evidence>
<keyword evidence="10 14" id="KW-0418">Kinase</keyword>
<dbReference type="GO" id="GO:0008652">
    <property type="term" value="P:amino acid biosynthetic process"/>
    <property type="evidence" value="ECO:0007669"/>
    <property type="project" value="UniProtKB-KW"/>
</dbReference>
<keyword evidence="8 14" id="KW-0808">Transferase</keyword>
<comment type="similarity">
    <text evidence="3 14">Belongs to the GHMP kinase family. Archaeal shikimate kinase subfamily.</text>
</comment>